<proteinExistence type="predicted"/>
<dbReference type="OrthoDB" id="2648699at2"/>
<gene>
    <name evidence="1" type="ORF">CF651_26835</name>
</gene>
<dbReference type="RefSeq" id="WP_094017947.1">
    <property type="nucleotide sequence ID" value="NZ_NMQW01000049.1"/>
</dbReference>
<organism evidence="1 2">
    <name type="scientific">Paenibacillus rigui</name>
    <dbReference type="NCBI Taxonomy" id="554312"/>
    <lineage>
        <taxon>Bacteria</taxon>
        <taxon>Bacillati</taxon>
        <taxon>Bacillota</taxon>
        <taxon>Bacilli</taxon>
        <taxon>Bacillales</taxon>
        <taxon>Paenibacillaceae</taxon>
        <taxon>Paenibacillus</taxon>
    </lineage>
</organism>
<reference evidence="1 2" key="1">
    <citation type="submission" date="2017-07" db="EMBL/GenBank/DDBJ databases">
        <title>Genome sequencing and assembly of Paenibacillus rigui.</title>
        <authorList>
            <person name="Mayilraj S."/>
        </authorList>
    </citation>
    <scope>NUCLEOTIDE SEQUENCE [LARGE SCALE GENOMIC DNA]</scope>
    <source>
        <strain evidence="1 2">JCM 16352</strain>
    </source>
</reference>
<dbReference type="Proteomes" id="UP000215509">
    <property type="component" value="Unassembled WGS sequence"/>
</dbReference>
<comment type="caution">
    <text evidence="1">The sequence shown here is derived from an EMBL/GenBank/DDBJ whole genome shotgun (WGS) entry which is preliminary data.</text>
</comment>
<evidence type="ECO:0000313" key="1">
    <source>
        <dbReference type="EMBL" id="OXM83356.1"/>
    </source>
</evidence>
<protein>
    <submittedName>
        <fullName evidence="1">Uncharacterized protein</fullName>
    </submittedName>
</protein>
<name>A0A229UIX7_9BACL</name>
<dbReference type="AlphaFoldDB" id="A0A229UIX7"/>
<keyword evidence="2" id="KW-1185">Reference proteome</keyword>
<dbReference type="EMBL" id="NMQW01000049">
    <property type="protein sequence ID" value="OXM83356.1"/>
    <property type="molecule type" value="Genomic_DNA"/>
</dbReference>
<evidence type="ECO:0000313" key="2">
    <source>
        <dbReference type="Proteomes" id="UP000215509"/>
    </source>
</evidence>
<sequence length="61" mass="6981">MLDNHQFYIVYDDFTIAIYSLLDDVCEELAAGGTLYGYADDEDVAQALLVECFQYLTMRNT</sequence>
<accession>A0A229UIX7</accession>